<feature type="chain" id="PRO_5041741230" description="RcsF protein" evidence="1">
    <location>
        <begin position="20"/>
        <end position="120"/>
    </location>
</feature>
<dbReference type="AlphaFoldDB" id="A0AA92EUB4"/>
<evidence type="ECO:0000313" key="3">
    <source>
        <dbReference type="Proteomes" id="UP000427820"/>
    </source>
</evidence>
<gene>
    <name evidence="2" type="ORF">D3795_06460</name>
</gene>
<dbReference type="Pfam" id="PF16358">
    <property type="entry name" value="RcsF"/>
    <property type="match status" value="1"/>
</dbReference>
<dbReference type="GO" id="GO:0035556">
    <property type="term" value="P:intracellular signal transduction"/>
    <property type="evidence" value="ECO:0007669"/>
    <property type="project" value="InterPro"/>
</dbReference>
<evidence type="ECO:0008006" key="4">
    <source>
        <dbReference type="Google" id="ProtNLM"/>
    </source>
</evidence>
<dbReference type="Proteomes" id="UP000427820">
    <property type="component" value="Chromosome"/>
</dbReference>
<dbReference type="InterPro" id="IPR030852">
    <property type="entry name" value="RcsF"/>
</dbReference>
<dbReference type="GO" id="GO:0009279">
    <property type="term" value="C:cell outer membrane"/>
    <property type="evidence" value="ECO:0007669"/>
    <property type="project" value="InterPro"/>
</dbReference>
<feature type="signal peptide" evidence="1">
    <location>
        <begin position="1"/>
        <end position="19"/>
    </location>
</feature>
<proteinExistence type="predicted"/>
<sequence length="120" mass="13040">MKYLSVIAVLITVAGCATSQSPVSQVDMAAADAVEFMRPYELSRNDVSFVSLGRVEGESCQTNMFSDKPTQQEALLRMKVAAAALGANRLILRSCEQGQTDSCRARWVCTGDAHQLQPLQ</sequence>
<keyword evidence="1" id="KW-0732">Signal</keyword>
<protein>
    <recommendedName>
        <fullName evidence="4">RcsF protein</fullName>
    </recommendedName>
</protein>
<dbReference type="EMBL" id="CP032551">
    <property type="protein sequence ID" value="QGT95826.1"/>
    <property type="molecule type" value="Genomic_DNA"/>
</dbReference>
<dbReference type="Gene3D" id="3.30.110.70">
    <property type="entry name" value="Hypothetical protein apc22750. Chain B"/>
    <property type="match status" value="1"/>
</dbReference>
<reference evidence="2 3" key="1">
    <citation type="submission" date="2018-09" db="EMBL/GenBank/DDBJ databases">
        <title>Whole genome sequencing of Idiomarina andamanensis W-5T (LMG 29773T= JCM 31645T).</title>
        <authorList>
            <person name="Das S.K."/>
        </authorList>
    </citation>
    <scope>NUCLEOTIDE SEQUENCE [LARGE SCALE GENOMIC DNA]</scope>
    <source>
        <strain evidence="2 3">W-5T</strain>
    </source>
</reference>
<dbReference type="PROSITE" id="PS51257">
    <property type="entry name" value="PROKAR_LIPOPROTEIN"/>
    <property type="match status" value="1"/>
</dbReference>
<dbReference type="RefSeq" id="WP_156267205.1">
    <property type="nucleotide sequence ID" value="NZ_CP032551.1"/>
</dbReference>
<evidence type="ECO:0000313" key="2">
    <source>
        <dbReference type="EMBL" id="QGT95826.1"/>
    </source>
</evidence>
<dbReference type="KEGG" id="panm:D3795_06460"/>
<accession>A0AA92EUB4</accession>
<evidence type="ECO:0000256" key="1">
    <source>
        <dbReference type="SAM" id="SignalP"/>
    </source>
</evidence>
<keyword evidence="3" id="KW-1185">Reference proteome</keyword>
<organism evidence="2 3">
    <name type="scientific">Pseudidiomarina andamanensis</name>
    <dbReference type="NCBI Taxonomy" id="1940690"/>
    <lineage>
        <taxon>Bacteria</taxon>
        <taxon>Pseudomonadati</taxon>
        <taxon>Pseudomonadota</taxon>
        <taxon>Gammaproteobacteria</taxon>
        <taxon>Alteromonadales</taxon>
        <taxon>Idiomarinaceae</taxon>
        <taxon>Pseudidiomarina</taxon>
    </lineage>
</organism>
<name>A0AA92EUB4_9GAMM</name>